<dbReference type="AlphaFoldDB" id="A0A2N9WX00"/>
<protein>
    <submittedName>
        <fullName evidence="1">Uncharacterized protein</fullName>
    </submittedName>
</protein>
<name>A0A2N9WX00_9NEIS</name>
<dbReference type="RefSeq" id="WP_100112923.1">
    <property type="nucleotide sequence ID" value="NZ_MDVB01000001.1"/>
</dbReference>
<dbReference type="Proteomes" id="UP000231293">
    <property type="component" value="Unassembled WGS sequence"/>
</dbReference>
<dbReference type="EMBL" id="MDVB01000001">
    <property type="protein sequence ID" value="PIT19115.1"/>
    <property type="molecule type" value="Genomic_DNA"/>
</dbReference>
<organism evidence="1 2">
    <name type="scientific">Snodgrassella alvi</name>
    <dbReference type="NCBI Taxonomy" id="1196083"/>
    <lineage>
        <taxon>Bacteria</taxon>
        <taxon>Pseudomonadati</taxon>
        <taxon>Pseudomonadota</taxon>
        <taxon>Betaproteobacteria</taxon>
        <taxon>Neisseriales</taxon>
        <taxon>Neisseriaceae</taxon>
        <taxon>Snodgrassella</taxon>
    </lineage>
</organism>
<accession>A0A2N9WX00</accession>
<comment type="caution">
    <text evidence="1">The sequence shown here is derived from an EMBL/GenBank/DDBJ whole genome shotgun (WGS) entry which is preliminary data.</text>
</comment>
<sequence length="76" mass="8467">MVKQYAVCFVPDNINIWRLGVLGFGLYAAASHLQGKPAGREDAKFKEADFVGWSETHEYLPAAQWLEKIVIKNSAA</sequence>
<evidence type="ECO:0000313" key="1">
    <source>
        <dbReference type="EMBL" id="PIT19115.1"/>
    </source>
</evidence>
<reference evidence="1 2" key="1">
    <citation type="journal article" date="2017" name="MBio">
        <title>Type VI secretion-mediated competition in the bee gut microbiome.</title>
        <authorList>
            <person name="Steele M.I."/>
            <person name="Kwong W.K."/>
            <person name="Powell J.E."/>
            <person name="Whiteley M."/>
            <person name="Moran N.A."/>
        </authorList>
    </citation>
    <scope>NUCLEOTIDE SEQUENCE [LARGE SCALE GENOMIC DNA]</scope>
    <source>
        <strain evidence="1 2">App2-2</strain>
    </source>
</reference>
<gene>
    <name evidence="1" type="ORF">BGI32_00085</name>
</gene>
<proteinExistence type="predicted"/>
<evidence type="ECO:0000313" key="2">
    <source>
        <dbReference type="Proteomes" id="UP000231293"/>
    </source>
</evidence>